<comment type="caution">
    <text evidence="2">The sequence shown here is derived from an EMBL/GenBank/DDBJ whole genome shotgun (WGS) entry which is preliminary data.</text>
</comment>
<dbReference type="RefSeq" id="WP_120549496.1">
    <property type="nucleotide sequence ID" value="NZ_RAWM01000032.1"/>
</dbReference>
<dbReference type="OrthoDB" id="9791898at2"/>
<name>A0A3A8QL60_9BACT</name>
<dbReference type="InterPro" id="IPR004518">
    <property type="entry name" value="MazG-like_dom"/>
</dbReference>
<reference evidence="3" key="1">
    <citation type="submission" date="2018-09" db="EMBL/GenBank/DDBJ databases">
        <authorList>
            <person name="Livingstone P.G."/>
            <person name="Whitworth D.E."/>
        </authorList>
    </citation>
    <scope>NUCLEOTIDE SEQUENCE [LARGE SCALE GENOMIC DNA]</scope>
    <source>
        <strain evidence="3">AB047A</strain>
    </source>
</reference>
<evidence type="ECO:0000313" key="3">
    <source>
        <dbReference type="Proteomes" id="UP000282656"/>
    </source>
</evidence>
<evidence type="ECO:0000313" key="2">
    <source>
        <dbReference type="EMBL" id="RKH69519.1"/>
    </source>
</evidence>
<dbReference type="InterPro" id="IPR011411">
    <property type="entry name" value="MazG-related_YvdC"/>
</dbReference>
<dbReference type="AlphaFoldDB" id="A0A3A8QL60"/>
<protein>
    <recommendedName>
        <fullName evidence="1">NTP pyrophosphohydrolase MazG-like domain-containing protein</fullName>
    </recommendedName>
</protein>
<proteinExistence type="predicted"/>
<dbReference type="PIRSF" id="PIRSF036521">
    <property type="entry name" value="UCP036521_pph"/>
    <property type="match status" value="1"/>
</dbReference>
<dbReference type="EMBL" id="RAWM01000032">
    <property type="protein sequence ID" value="RKH69519.1"/>
    <property type="molecule type" value="Genomic_DNA"/>
</dbReference>
<dbReference type="Pfam" id="PF03819">
    <property type="entry name" value="MazG"/>
    <property type="match status" value="1"/>
</dbReference>
<dbReference type="Proteomes" id="UP000282656">
    <property type="component" value="Unassembled WGS sequence"/>
</dbReference>
<gene>
    <name evidence="2" type="ORF">D7X96_14590</name>
</gene>
<organism evidence="2 3">
    <name type="scientific">Corallococcus interemptor</name>
    <dbReference type="NCBI Taxonomy" id="2316720"/>
    <lineage>
        <taxon>Bacteria</taxon>
        <taxon>Pseudomonadati</taxon>
        <taxon>Myxococcota</taxon>
        <taxon>Myxococcia</taxon>
        <taxon>Myxococcales</taxon>
        <taxon>Cystobacterineae</taxon>
        <taxon>Myxococcaceae</taxon>
        <taxon>Corallococcus</taxon>
    </lineage>
</organism>
<dbReference type="Gene3D" id="1.10.287.1080">
    <property type="entry name" value="MazG-like"/>
    <property type="match status" value="1"/>
</dbReference>
<keyword evidence="3" id="KW-1185">Reference proteome</keyword>
<sequence length="103" mass="12170">MIELPERAAMPDYQRYIHDLESLHGWLQQDLVHNCFRMGEEVGELFKAVRQYEKRPSEATAREHVGEELVDVLNYLLAIANRTGVDLEQAFREKNARNQQRTW</sequence>
<feature type="domain" description="NTP pyrophosphohydrolase MazG-like" evidence="1">
    <location>
        <begin position="38"/>
        <end position="101"/>
    </location>
</feature>
<dbReference type="SUPFAM" id="SSF101386">
    <property type="entry name" value="all-alpha NTP pyrophosphatases"/>
    <property type="match status" value="1"/>
</dbReference>
<dbReference type="PANTHER" id="PTHR42702:SF1">
    <property type="entry name" value="REGULATORY PROTEIN FOR BETA-LACTAMASE"/>
    <property type="match status" value="1"/>
</dbReference>
<evidence type="ECO:0000259" key="1">
    <source>
        <dbReference type="Pfam" id="PF03819"/>
    </source>
</evidence>
<accession>A0A3A8QL60</accession>
<dbReference type="PANTHER" id="PTHR42702">
    <property type="entry name" value="NUCLEOTIDE PYROPHOSPHOHYDROLASE"/>
    <property type="match status" value="1"/>
</dbReference>